<feature type="compositionally biased region" description="Acidic residues" evidence="2">
    <location>
        <begin position="933"/>
        <end position="950"/>
    </location>
</feature>
<evidence type="ECO:0000313" key="5">
    <source>
        <dbReference type="Proteomes" id="UP000198287"/>
    </source>
</evidence>
<evidence type="ECO:0000259" key="3">
    <source>
        <dbReference type="PROSITE" id="PS50835"/>
    </source>
</evidence>
<feature type="compositionally biased region" description="Basic and acidic residues" evidence="2">
    <location>
        <begin position="916"/>
        <end position="932"/>
    </location>
</feature>
<keyword evidence="5" id="KW-1185">Reference proteome</keyword>
<feature type="compositionally biased region" description="Low complexity" evidence="2">
    <location>
        <begin position="1037"/>
        <end position="1050"/>
    </location>
</feature>
<comment type="caution">
    <text evidence="4">The sequence shown here is derived from an EMBL/GenBank/DDBJ whole genome shotgun (WGS) entry which is preliminary data.</text>
</comment>
<evidence type="ECO:0000313" key="4">
    <source>
        <dbReference type="EMBL" id="OXA64368.1"/>
    </source>
</evidence>
<sequence length="2212" mass="246785">MSPILDKKGKKGKESKEMRRSRTVSSGASEGGSKFNLKLERVSSPGNKTLSAAGAGLKWLFMRKKPSKSLKEFNGSSSTSFVNPIPIVAASVAGSHTPGFVISPTEDEMQEKLSDDARDFQAGSRNPSPRTQQVEHQPQYQRVVTVPRTLPQERISYGYAQNPHLQNFQLHGTAPPYPGKKLIFRPSTYAHPPRHFSHSPPDGMSYHHPPSPRIPPPHYQQIRNDAYPPPPRLLSRPSGQTPQSINHPHHHQPPPPRSQNCPQQPRHFYNNNRGSFPPTNFPSHRPNHFLPQPGSGFVNNNNYHHYLLPNKTLPPQVQYLQPPVPKPRKSLILRQNNDATSYENQGNNFPEQNGPRWIISSSEHHKLGPPHLIANQRHTSNSCVNLTSYGYTNGENEDVVIRKYSSQSRLSSCNSRSDFGSSSSIPWFRWFASRLEKEGQTKGLHSTETSVKSDGSNTHCIRCNKKLPTTSKGLKWMITAPVACSVCALKVCKTCAVWDQSKNSYSCGHCHPPKLLLRSIDKRKNFWFDNISLGVEPGTNFATAERDKVTENVREHLERIVESHVDEGIDAVSLARIFDHPQYDLVFHRFHEELSDALVNLSYSLKLAIENKPMPMNDTTSATSAHTVLTDLLGDIKEVTMELPLMEPMNKTEAAVVMSQNFAKSVQPSYEDLVATAVINKAITNGQKLRRKADSPMSLVDSAVQTDSEMSEGSDLQNSHRRQYKDVRGWVTNLEKTPHQQHPNISDDDLSMGTSSSNWSNEGNIKGNQQVVIEEQVEEITTTYESDSDISRHPPSRNKKGRKTARQRNSELANNTIIQDDTLLGDIDLNHFDSKVSFPEGGVDIIPRSKINADDNDEDAVEESAAGILVSQISEWEQNWLFKRRKQLLRRRNLMAEAVPMLVPNPNDDGIEPYIGDDKISDLSDLSDHVNDNDDNNNSDLDSSADEGEPSEIVEQEIVHNPVVDVALQMPPAAVKVLKPEENETISLNQQTAPLPQSSIITSKRASEAPHRLSNSSISSRDSASVGRSIELDMASRRSSSSSVSKSAAPKPKKIASRPIDSVKLVREPSDINVKVGKTARFECIVTEDSPEFSVAWFFGGHLISSSEGKSWVYSSGKDKHYLYIYDCQEKDAGKYDVSLFDFKGNETKVTYKLIVEGTQKNKPQPPNFTVLDDIIHTDKADSVVSIPFEITGHPEPYLQVFRNDVEISKLSHVLLEDKGAGQWNLDLRKKETDFPVFGEYVAVAKNSQGQTRVTFMIQETDGILNLEKKAIMKQEVVNSTPQRKSPEPTVPRPASLDSEDSSNGETMREQYHTLNRNQTMVREDYEAGLSESYRNTDPATMTVAEKEKLKWMNPVNLPNNPYAPENLAKRIRQRESNFHLPTSGSSGDIAATSSDDEKNPVMERKQNMSQFSRDYYVHGAPSQPSRLKSTTGPNFGSSRSLSLTSNSSREGSKEKESITSLEKHSNSDILGEKATISIVPSRSPVPQKRISQNGNASTTSNGKLATEKSTIEVATKKNFLGPERTPSPQVTTSRTPSPRPRRYNSDLGGSARREGVEPKVIQLPSVKRLAQQFQASDDKVQILEPKPSNGHQQHKAMFQPREQKSYQQPKPRRRPSDLALSASSNSVVRSPLVPISVARRVYNQDLTADDDFKTPTQPIVELVIPKQPTRTVPTKNKNVEPPQSPVKIYHTPEEIVDDTVDFTPEPKKIEELSTSHERADSGIGMTPTPEYHSVPVTPISNDDNLIKLDEEDDTNNAPPPLPVTPPPIPATPPPPRTPVSDAADNLIFLLESIKVEPLEVDDSLASYSFGESIGEEQIETPFESRPQFFIPSEDVVMVLPPVPTSFTPLMTPQSSVDILDFQIDATILENEEEFPVQTRTRRSIEEDSTNSDDLDIPKESNVSQPLYKAFNQIPPRNGQPANKKLANSLNSSLDEIDFVPRNPALKSVDLEKKAEVQRDKPSSNKTMNIVAQLEANQGTLDGSKTLPRMRTVDQDDFLNQVREKKAREEQERAQSLRLPSRRPTAMEVLSKPTPSMLNKDEEEQDLKKLRHSILRGARSGVGNKGNQLHGGIKSDQDAAVHSLTARSVSRQFREGLKQAQPHTADINIKLKTQVVPIVEKQLNNNNSNNKEAKLSEFQQNYNYDNFTSDDIINDSSREGSIECDTNTGDLCSKKPGSSSNILARAAFWDKRVEEGIIDDSIVIQEFPKMEI</sequence>
<organism evidence="4 5">
    <name type="scientific">Folsomia candida</name>
    <name type="common">Springtail</name>
    <dbReference type="NCBI Taxonomy" id="158441"/>
    <lineage>
        <taxon>Eukaryota</taxon>
        <taxon>Metazoa</taxon>
        <taxon>Ecdysozoa</taxon>
        <taxon>Arthropoda</taxon>
        <taxon>Hexapoda</taxon>
        <taxon>Collembola</taxon>
        <taxon>Entomobryomorpha</taxon>
        <taxon>Isotomoidea</taxon>
        <taxon>Isotomidae</taxon>
        <taxon>Proisotominae</taxon>
        <taxon>Folsomia</taxon>
    </lineage>
</organism>
<feature type="region of interest" description="Disordered" evidence="2">
    <location>
        <begin position="1004"/>
        <end position="1056"/>
    </location>
</feature>
<feature type="compositionally biased region" description="Polar residues" evidence="2">
    <location>
        <begin position="752"/>
        <end position="764"/>
    </location>
</feature>
<feature type="region of interest" description="Disordered" evidence="2">
    <location>
        <begin position="782"/>
        <end position="813"/>
    </location>
</feature>
<feature type="region of interest" description="Disordered" evidence="2">
    <location>
        <begin position="1666"/>
        <end position="1686"/>
    </location>
</feature>
<dbReference type="SMART" id="SM00409">
    <property type="entry name" value="IG"/>
    <property type="match status" value="1"/>
</dbReference>
<dbReference type="PANTHER" id="PTHR13037:SF24">
    <property type="entry name" value="POLYCOMB PROTEIN PCL-RELATED"/>
    <property type="match status" value="1"/>
</dbReference>
<dbReference type="SUPFAM" id="SSF48726">
    <property type="entry name" value="Immunoglobulin"/>
    <property type="match status" value="1"/>
</dbReference>
<reference evidence="4 5" key="1">
    <citation type="submission" date="2015-12" db="EMBL/GenBank/DDBJ databases">
        <title>The genome of Folsomia candida.</title>
        <authorList>
            <person name="Faddeeva A."/>
            <person name="Derks M.F."/>
            <person name="Anvar Y."/>
            <person name="Smit S."/>
            <person name="Van Straalen N."/>
            <person name="Roelofs D."/>
        </authorList>
    </citation>
    <scope>NUCLEOTIDE SEQUENCE [LARGE SCALE GENOMIC DNA]</scope>
    <source>
        <strain evidence="4 5">VU population</strain>
        <tissue evidence="4">Whole body</tissue>
    </source>
</reference>
<feature type="compositionally biased region" description="Polar residues" evidence="2">
    <location>
        <begin position="123"/>
        <end position="139"/>
    </location>
</feature>
<feature type="domain" description="Ig-like" evidence="3">
    <location>
        <begin position="1052"/>
        <end position="1151"/>
    </location>
</feature>
<dbReference type="Gene3D" id="3.30.40.10">
    <property type="entry name" value="Zinc/RING finger domain, C3HC4 (zinc finger)"/>
    <property type="match status" value="1"/>
</dbReference>
<dbReference type="OrthoDB" id="7699870at2759"/>
<protein>
    <submittedName>
        <fullName evidence="4">Contactin-4</fullName>
    </submittedName>
</protein>
<feature type="compositionally biased region" description="Low complexity" evidence="2">
    <location>
        <begin position="1437"/>
        <end position="1450"/>
    </location>
</feature>
<feature type="compositionally biased region" description="Polar residues" evidence="2">
    <location>
        <begin position="1423"/>
        <end position="1436"/>
    </location>
</feature>
<dbReference type="Gene3D" id="2.60.40.10">
    <property type="entry name" value="Immunoglobulins"/>
    <property type="match status" value="1"/>
</dbReference>
<feature type="compositionally biased region" description="Pro residues" evidence="2">
    <location>
        <begin position="1758"/>
        <end position="1778"/>
    </location>
</feature>
<feature type="region of interest" description="Disordered" evidence="2">
    <location>
        <begin position="1712"/>
        <end position="1738"/>
    </location>
</feature>
<feature type="compositionally biased region" description="Polar residues" evidence="2">
    <location>
        <begin position="258"/>
        <end position="282"/>
    </location>
</feature>
<dbReference type="InterPro" id="IPR007110">
    <property type="entry name" value="Ig-like_dom"/>
</dbReference>
<feature type="compositionally biased region" description="Pro residues" evidence="2">
    <location>
        <begin position="209"/>
        <end position="218"/>
    </location>
</feature>
<dbReference type="SUPFAM" id="SSF57850">
    <property type="entry name" value="RING/U-box"/>
    <property type="match status" value="1"/>
</dbReference>
<proteinExistence type="predicted"/>
<dbReference type="STRING" id="158441.A0A226F4J1"/>
<dbReference type="InterPro" id="IPR013783">
    <property type="entry name" value="Ig-like_fold"/>
</dbReference>
<feature type="region of interest" description="Disordered" evidence="2">
    <location>
        <begin position="179"/>
        <end position="294"/>
    </location>
</feature>
<feature type="compositionally biased region" description="Polar residues" evidence="2">
    <location>
        <begin position="1490"/>
        <end position="1504"/>
    </location>
</feature>
<dbReference type="PANTHER" id="PTHR13037">
    <property type="entry name" value="FORMIN"/>
    <property type="match status" value="1"/>
</dbReference>
<feature type="compositionally biased region" description="Basic and acidic residues" evidence="2">
    <location>
        <begin position="1451"/>
        <end position="1467"/>
    </location>
</feature>
<dbReference type="Pfam" id="PF07679">
    <property type="entry name" value="I-set"/>
    <property type="match status" value="1"/>
</dbReference>
<gene>
    <name evidence="4" type="ORF">Fcan01_02662</name>
</gene>
<feature type="compositionally biased region" description="Low complexity" evidence="2">
    <location>
        <begin position="1525"/>
        <end position="1537"/>
    </location>
</feature>
<name>A0A226F4J1_FOLCA</name>
<dbReference type="InterPro" id="IPR013098">
    <property type="entry name" value="Ig_I-set"/>
</dbReference>
<dbReference type="EMBL" id="LNIX01000001">
    <property type="protein sequence ID" value="OXA64368.1"/>
    <property type="molecule type" value="Genomic_DNA"/>
</dbReference>
<dbReference type="InterPro" id="IPR003599">
    <property type="entry name" value="Ig_sub"/>
</dbReference>
<feature type="compositionally biased region" description="Low complexity" evidence="2">
    <location>
        <begin position="1012"/>
        <end position="1029"/>
    </location>
</feature>
<feature type="compositionally biased region" description="Basic and acidic residues" evidence="2">
    <location>
        <begin position="1712"/>
        <end position="1721"/>
    </location>
</feature>
<accession>A0A226F4J1</accession>
<feature type="region of interest" description="Disordered" evidence="2">
    <location>
        <begin position="1875"/>
        <end position="1901"/>
    </location>
</feature>
<evidence type="ECO:0000256" key="1">
    <source>
        <dbReference type="ARBA" id="ARBA00022581"/>
    </source>
</evidence>
<feature type="region of interest" description="Disordered" evidence="2">
    <location>
        <begin position="107"/>
        <end position="139"/>
    </location>
</feature>
<dbReference type="OMA" id="HTADINI"/>
<feature type="region of interest" description="Disordered" evidence="2">
    <location>
        <begin position="1"/>
        <end position="51"/>
    </location>
</feature>
<dbReference type="Proteomes" id="UP000198287">
    <property type="component" value="Unassembled WGS sequence"/>
</dbReference>
<dbReference type="InterPro" id="IPR036179">
    <property type="entry name" value="Ig-like_dom_sf"/>
</dbReference>
<dbReference type="InterPro" id="IPR013083">
    <property type="entry name" value="Znf_RING/FYVE/PHD"/>
</dbReference>
<keyword evidence="1" id="KW-0945">Host-virus interaction</keyword>
<feature type="region of interest" description="Disordered" evidence="2">
    <location>
        <begin position="905"/>
        <end position="950"/>
    </location>
</feature>
<feature type="compositionally biased region" description="Basic residues" evidence="2">
    <location>
        <begin position="794"/>
        <end position="806"/>
    </location>
</feature>
<feature type="region of interest" description="Disordered" evidence="2">
    <location>
        <begin position="1750"/>
        <end position="1780"/>
    </location>
</feature>
<dbReference type="PROSITE" id="PS50835">
    <property type="entry name" value="IG_LIKE"/>
    <property type="match status" value="1"/>
</dbReference>
<feature type="region of interest" description="Disordered" evidence="2">
    <location>
        <begin position="734"/>
        <end position="764"/>
    </location>
</feature>
<evidence type="ECO:0000256" key="2">
    <source>
        <dbReference type="SAM" id="MobiDB-lite"/>
    </source>
</evidence>
<feature type="region of interest" description="Disordered" evidence="2">
    <location>
        <begin position="1379"/>
        <end position="1401"/>
    </location>
</feature>
<feature type="compositionally biased region" description="Basic and acidic residues" evidence="2">
    <location>
        <begin position="110"/>
        <end position="119"/>
    </location>
</feature>
<feature type="region of interest" description="Disordered" evidence="2">
    <location>
        <begin position="1417"/>
        <end position="1628"/>
    </location>
</feature>
<feature type="region of interest" description="Disordered" evidence="2">
    <location>
        <begin position="1277"/>
        <end position="1307"/>
    </location>
</feature>